<protein>
    <submittedName>
        <fullName evidence="1">Uncharacterized protein</fullName>
    </submittedName>
</protein>
<evidence type="ECO:0000313" key="1">
    <source>
        <dbReference type="EMBL" id="RZV37922.1"/>
    </source>
</evidence>
<accession>A0A520X9V2</accession>
<gene>
    <name evidence="1" type="ORF">EVJ48_08040</name>
</gene>
<dbReference type="Gene3D" id="2.40.10.220">
    <property type="entry name" value="predicted glycosyltransferase like domains"/>
    <property type="match status" value="1"/>
</dbReference>
<name>A0A520X9V2_9DELT</name>
<dbReference type="Proteomes" id="UP000322454">
    <property type="component" value="Unassembled WGS sequence"/>
</dbReference>
<reference evidence="1 2" key="1">
    <citation type="submission" date="2019-01" db="EMBL/GenBank/DDBJ databases">
        <title>Insights into ecological role of a new deltaproteobacterial order Candidatus Sinidesulfobacterales (Sva0485) by metagenomics and metatranscriptomics.</title>
        <authorList>
            <person name="Tan S."/>
            <person name="Liu J."/>
            <person name="Fang Y."/>
            <person name="Hedlund B."/>
            <person name="Lian Z.-H."/>
            <person name="Huang L.-Y."/>
            <person name="Li J.-T."/>
            <person name="Huang L.-N."/>
            <person name="Li W.-J."/>
            <person name="Jiang H.-C."/>
            <person name="Dong H.-L."/>
            <person name="Shu W.-S."/>
        </authorList>
    </citation>
    <scope>NUCLEOTIDE SEQUENCE [LARGE SCALE GENOMIC DNA]</scope>
    <source>
        <strain evidence="1">AP4</strain>
    </source>
</reference>
<comment type="caution">
    <text evidence="1">The sequence shown here is derived from an EMBL/GenBank/DDBJ whole genome shotgun (WGS) entry which is preliminary data.</text>
</comment>
<organism evidence="1 2">
    <name type="scientific">Candidatus Acidulodesulfobacterium acidiphilum</name>
    <dbReference type="NCBI Taxonomy" id="2597224"/>
    <lineage>
        <taxon>Bacteria</taxon>
        <taxon>Deltaproteobacteria</taxon>
        <taxon>Candidatus Acidulodesulfobacterales</taxon>
        <taxon>Candidatus Acidulodesulfobacterium</taxon>
    </lineage>
</organism>
<sequence>MDVDKIETDSGGNVNVNIIKIKKNEIIDQIIYNALTSNIELGITVFPQDQFFKSYFIEIKSKYLIIDSLMPFYGNKILPKTEHLKINIKENNQIVDKYFVSKYKDEITSGNESNFLIYKPEEIVIVEKRSVLRVSTGEYNAAFIIGKYQNNDFFYPLYDLSWNGISFNSDVKMEQGTLLNNTIVKFLDKIIHMDLKIIHSTYINNDGKFRIGCYINNISEKDRDNLINFILRIERQNIKNAD</sequence>
<dbReference type="EMBL" id="SHMQ01000027">
    <property type="protein sequence ID" value="RZV37922.1"/>
    <property type="molecule type" value="Genomic_DNA"/>
</dbReference>
<proteinExistence type="predicted"/>
<dbReference type="AlphaFoldDB" id="A0A520X9V2"/>
<evidence type="ECO:0000313" key="2">
    <source>
        <dbReference type="Proteomes" id="UP000322454"/>
    </source>
</evidence>